<feature type="domain" description="AMP-binding enzyme C-terminal" evidence="3">
    <location>
        <begin position="443"/>
        <end position="519"/>
    </location>
</feature>
<evidence type="ECO:0000313" key="5">
    <source>
        <dbReference type="Proteomes" id="UP000035963"/>
    </source>
</evidence>
<dbReference type="InterPro" id="IPR050237">
    <property type="entry name" value="ATP-dep_AMP-bd_enzyme"/>
</dbReference>
<dbReference type="Pfam" id="PF00501">
    <property type="entry name" value="AMP-binding"/>
    <property type="match status" value="1"/>
</dbReference>
<organism evidence="4 5">
    <name type="scientific">Caballeronia mineralivorans PML1(12)</name>
    <dbReference type="NCBI Taxonomy" id="908627"/>
    <lineage>
        <taxon>Bacteria</taxon>
        <taxon>Pseudomonadati</taxon>
        <taxon>Pseudomonadota</taxon>
        <taxon>Betaproteobacteria</taxon>
        <taxon>Burkholderiales</taxon>
        <taxon>Burkholderiaceae</taxon>
        <taxon>Caballeronia</taxon>
    </lineage>
</organism>
<dbReference type="PROSITE" id="PS00455">
    <property type="entry name" value="AMP_BINDING"/>
    <property type="match status" value="1"/>
</dbReference>
<sequence length="545" mass="58809">MHNIMELVEAAASRAPDAEALVVDRTRLTYRALIALSRGFDAQLRALGTSCGDRVAIFLDKRVETVASMLGAVAAGCVFVPVNPLLKPRQVMHVLQDCDARCLVTSAVRAELLGAEALASVPHIFIVDDPAGTPPLPSGTTARHRWSGRNSSNHMPGERSTGLASQSAPCIDTDLAAILYTSGSTGLAKGVMLSHRNLLEGGWSVAHYLHHVASDRILSALPLSFDAGLNQLTSAWAVNATAILLNYLTPQDVMAACERERITGMTGVPPLWMQLAHATWPEAARRHLRYFANTGGRLPLPVLQTLRALFPQAEPYLMYGLTEAFRSTYLDPAEVDHRPDSIGKAVPNARILVVREDGSPCGPEEVGELVHVGACVTLGYWNDAARTALRYRPSPELKPGGAPRDTAVWSGDLVRRDADGFLYFVARNDAQIKSSGYRISPEEIEEVVHASGLVAEAVALGVPDDRLGETIVLLVTSFAPSTSLDPEALRGWCAQHLPPYMVPNRVIVREVLPRNPNGKFDRAALRAELGAAPGRREAPSREALP</sequence>
<dbReference type="InterPro" id="IPR020845">
    <property type="entry name" value="AMP-binding_CS"/>
</dbReference>
<feature type="domain" description="AMP-dependent synthetase/ligase" evidence="2">
    <location>
        <begin position="9"/>
        <end position="381"/>
    </location>
</feature>
<accession>A0A0J1CIS4</accession>
<dbReference type="Proteomes" id="UP000035963">
    <property type="component" value="Unassembled WGS sequence"/>
</dbReference>
<protein>
    <recommendedName>
        <fullName evidence="6">Acyl--CoA ligase</fullName>
    </recommendedName>
</protein>
<dbReference type="InterPro" id="IPR017529">
    <property type="entry name" value="AcylCoA_ligase_PEP_1"/>
</dbReference>
<dbReference type="OrthoDB" id="9766486at2"/>
<dbReference type="PATRIC" id="fig|908627.4.peg.9139"/>
<dbReference type="PANTHER" id="PTHR43767:SF1">
    <property type="entry name" value="NONRIBOSOMAL PEPTIDE SYNTHASE PES1 (EUROFUNG)-RELATED"/>
    <property type="match status" value="1"/>
</dbReference>
<evidence type="ECO:0000313" key="4">
    <source>
        <dbReference type="EMBL" id="KLU20570.1"/>
    </source>
</evidence>
<dbReference type="EMBL" id="AEJF01000249">
    <property type="protein sequence ID" value="KLU20570.1"/>
    <property type="molecule type" value="Genomic_DNA"/>
</dbReference>
<comment type="caution">
    <text evidence="4">The sequence shown here is derived from an EMBL/GenBank/DDBJ whole genome shotgun (WGS) entry which is preliminary data.</text>
</comment>
<evidence type="ECO:0000259" key="3">
    <source>
        <dbReference type="Pfam" id="PF13193"/>
    </source>
</evidence>
<keyword evidence="5" id="KW-1185">Reference proteome</keyword>
<dbReference type="InterPro" id="IPR042099">
    <property type="entry name" value="ANL_N_sf"/>
</dbReference>
<dbReference type="Gene3D" id="3.40.50.12780">
    <property type="entry name" value="N-terminal domain of ligase-like"/>
    <property type="match status" value="1"/>
</dbReference>
<name>A0A0J1CIS4_9BURK</name>
<dbReference type="AlphaFoldDB" id="A0A0J1CIS4"/>
<evidence type="ECO:0008006" key="6">
    <source>
        <dbReference type="Google" id="ProtNLM"/>
    </source>
</evidence>
<dbReference type="InterPro" id="IPR000873">
    <property type="entry name" value="AMP-dep_synth/lig_dom"/>
</dbReference>
<dbReference type="GO" id="GO:0016878">
    <property type="term" value="F:acid-thiol ligase activity"/>
    <property type="evidence" value="ECO:0007669"/>
    <property type="project" value="UniProtKB-ARBA"/>
</dbReference>
<gene>
    <name evidence="4" type="ORF">EOS_40705</name>
</gene>
<proteinExistence type="predicted"/>
<dbReference type="RefSeq" id="WP_047897905.1">
    <property type="nucleotide sequence ID" value="NZ_AEJF01000249.1"/>
</dbReference>
<dbReference type="InterPro" id="IPR045851">
    <property type="entry name" value="AMP-bd_C_sf"/>
</dbReference>
<evidence type="ECO:0000256" key="1">
    <source>
        <dbReference type="SAM" id="MobiDB-lite"/>
    </source>
</evidence>
<dbReference type="Pfam" id="PF13193">
    <property type="entry name" value="AMP-binding_C"/>
    <property type="match status" value="1"/>
</dbReference>
<feature type="region of interest" description="Disordered" evidence="1">
    <location>
        <begin position="137"/>
        <end position="165"/>
    </location>
</feature>
<dbReference type="Gene3D" id="3.30.300.30">
    <property type="match status" value="1"/>
</dbReference>
<dbReference type="NCBIfam" id="TIGR03098">
    <property type="entry name" value="ligase_PEP_1"/>
    <property type="match status" value="1"/>
</dbReference>
<dbReference type="PANTHER" id="PTHR43767">
    <property type="entry name" value="LONG-CHAIN-FATTY-ACID--COA LIGASE"/>
    <property type="match status" value="1"/>
</dbReference>
<dbReference type="InterPro" id="IPR025110">
    <property type="entry name" value="AMP-bd_C"/>
</dbReference>
<reference evidence="4 5" key="1">
    <citation type="journal article" date="2015" name="Genome Announc.">
        <title>Draft Genome Sequence of Burkholderia sp. Strain PML1(12), an Ectomycorrhizosphere-Inhabiting Bacterium with Effective Mineral-Weathering Ability.</title>
        <authorList>
            <person name="Uroz S."/>
            <person name="Oger P."/>
        </authorList>
    </citation>
    <scope>NUCLEOTIDE SEQUENCE [LARGE SCALE GENOMIC DNA]</scope>
    <source>
        <strain evidence="5">PML1(12)</strain>
    </source>
</reference>
<evidence type="ECO:0000259" key="2">
    <source>
        <dbReference type="Pfam" id="PF00501"/>
    </source>
</evidence>
<dbReference type="SUPFAM" id="SSF56801">
    <property type="entry name" value="Acetyl-CoA synthetase-like"/>
    <property type="match status" value="1"/>
</dbReference>